<keyword evidence="2" id="KW-1185">Reference proteome</keyword>
<accession>A0A934V790</accession>
<comment type="caution">
    <text evidence="1">The sequence shown here is derived from an EMBL/GenBank/DDBJ whole genome shotgun (WGS) entry which is preliminary data.</text>
</comment>
<sequence length="68" mass="7325">MKTSSFVSGSSVILAGWLAATFLNEVPAQRYPKLDRKPATASVEEAKETSILATTQVKPATRPVSFSR</sequence>
<organism evidence="1 2">
    <name type="scientific">Luteolibacter yonseiensis</name>
    <dbReference type="NCBI Taxonomy" id="1144680"/>
    <lineage>
        <taxon>Bacteria</taxon>
        <taxon>Pseudomonadati</taxon>
        <taxon>Verrucomicrobiota</taxon>
        <taxon>Verrucomicrobiia</taxon>
        <taxon>Verrucomicrobiales</taxon>
        <taxon>Verrucomicrobiaceae</taxon>
        <taxon>Luteolibacter</taxon>
    </lineage>
</organism>
<protein>
    <submittedName>
        <fullName evidence="1">Uncharacterized protein</fullName>
    </submittedName>
</protein>
<reference evidence="1" key="1">
    <citation type="submission" date="2021-01" db="EMBL/GenBank/DDBJ databases">
        <title>Modified the classification status of verrucomicrobia.</title>
        <authorList>
            <person name="Feng X."/>
        </authorList>
    </citation>
    <scope>NUCLEOTIDE SEQUENCE</scope>
    <source>
        <strain evidence="1">JCM 18052</strain>
    </source>
</reference>
<evidence type="ECO:0000313" key="1">
    <source>
        <dbReference type="EMBL" id="MBK1815887.1"/>
    </source>
</evidence>
<evidence type="ECO:0000313" key="2">
    <source>
        <dbReference type="Proteomes" id="UP000600139"/>
    </source>
</evidence>
<dbReference type="Proteomes" id="UP000600139">
    <property type="component" value="Unassembled WGS sequence"/>
</dbReference>
<dbReference type="AlphaFoldDB" id="A0A934V790"/>
<gene>
    <name evidence="1" type="ORF">JIN84_09675</name>
</gene>
<name>A0A934V790_9BACT</name>
<dbReference type="RefSeq" id="WP_200350849.1">
    <property type="nucleotide sequence ID" value="NZ_BAABHZ010000006.1"/>
</dbReference>
<dbReference type="EMBL" id="JAENIK010000011">
    <property type="protein sequence ID" value="MBK1815887.1"/>
    <property type="molecule type" value="Genomic_DNA"/>
</dbReference>
<proteinExistence type="predicted"/>